<dbReference type="Pfam" id="PF00072">
    <property type="entry name" value="Response_reg"/>
    <property type="match status" value="1"/>
</dbReference>
<gene>
    <name evidence="11" type="ordered locus">Ppro_3150</name>
</gene>
<comment type="catalytic activity">
    <reaction evidence="1">
        <text>ATP + protein L-histidine = ADP + protein N-phospho-L-histidine.</text>
        <dbReference type="EC" id="2.7.13.3"/>
    </reaction>
</comment>
<dbReference type="PANTHER" id="PTHR43304">
    <property type="entry name" value="PHYTOCHROME-LIKE PROTEIN CPH1"/>
    <property type="match status" value="1"/>
</dbReference>
<dbReference type="SUPFAM" id="SSF55785">
    <property type="entry name" value="PYP-like sensor domain (PAS domain)"/>
    <property type="match status" value="4"/>
</dbReference>
<dbReference type="eggNOG" id="COG3829">
    <property type="taxonomic scope" value="Bacteria"/>
</dbReference>
<evidence type="ECO:0000259" key="9">
    <source>
        <dbReference type="PROSITE" id="PS50112"/>
    </source>
</evidence>
<organism evidence="11 12">
    <name type="scientific">Pelobacter propionicus (strain DSM 2379 / NBRC 103807 / OttBd1)</name>
    <dbReference type="NCBI Taxonomy" id="338966"/>
    <lineage>
        <taxon>Bacteria</taxon>
        <taxon>Pseudomonadati</taxon>
        <taxon>Thermodesulfobacteriota</taxon>
        <taxon>Desulfuromonadia</taxon>
        <taxon>Desulfuromonadales</taxon>
        <taxon>Desulfuromonadaceae</taxon>
        <taxon>Pelobacter</taxon>
    </lineage>
</organism>
<dbReference type="PRINTS" id="PR00344">
    <property type="entry name" value="BCTRLSENSOR"/>
</dbReference>
<dbReference type="OrthoDB" id="9777714at2"/>
<sequence>MNETALKFISDKAVLLLTLVLFCLLLPLFSAAAGPLDGKNVLLLHSYHQTYIFTDQEMKGIMRVLRENYPGCMPYVEYMDWKRFPDERRIPAFSEQLRAKYAGIRFDMVIVTDNKALEFAVKNRSRFFPEAVVSFSGINGFRPAMLEGQKRISGVVEDVDPAGTIGLIMATLPETREIVLLIDDTESSNEVLTVVEKEIGQNKHLRLSVLRSPAQAELISAVSALKPGSVLLQGNFSRDRTGHTYEFEDVLATILPHCKVPVFSLWDFLAGKGIMGGSLLSGERQGENAARIALRLMAGEDVPVMERTPPLRMLDYRQLQRFNLEKNTPPAGVTVINRPQSFFRIHFKYVMVGAVILFLQLSAIIALIVTNRKKRRAERLLRENEEWYRTIFDMSNNAIFIHDPRTGVIVDVNERVYDMYGYSRSELANADVSLISSGQPSYGISDAKKWIDRAAHGEPQHFEWLARRKDGSLFWVDVRMRRVSIGGKDCLLVNSSDITERKQQEEVSHDSEKRLLQIIDFLPDAIMVINQQGRVIAWNRSMEELTGVASENMIGKGDYEYSIPIYGSRRPVLVDLVFMSEEERKGNKHYSSIKKVGDCLYAEGDSLVRGEKRSLWAITRPLFDSTGNAVGAIESVRDVTERKQAKDLIVKANKQLEDIIEFLPDATLIVNSERKIIAWNHAMEEMTGVSKTEVLGEEHSVTTIPFYGYRRQYIIDYILDQNEELLSNYSWFDHRGNTYNAEAFAPALYGGKGAHIWVAASPMYDDQGNMIAVIESVRDITDRRRAEEALRRSEANYRMVIENIQDVLYRGDAEGRLIMVSPSALKLLGCGSLDDFLGKSIADTFYFQPEKRSEFFELIRQHGKVTNYEVELKKHDGTPVMVETSSNAYYDENGNFAGIEGLFRDITERKKGEQERKKLEEQLIQAQKLEAIGTLAAGIAHDFNNILSGIMGYTELSLNKVKEQPKVYRNMEQVLTAANRAKDLVKQILTFCRKAHHETKPTSVIPILQEVAKFMRASLPATIELKLRIETESDIIIADSSQLHQVLVNLCTNAGYAMKDKGGVLEICLADVTVDSRTLPQGSTFAAGHCLELSVRDSGMGIEPENLPRIFDPYFTTKGPGEGTGLGLAMVHGIIKSHGGDIRVYSELGKGTVFRIYLPLMRWNKGHEEQTAHGIPQGNGQSILLVDDEEMLVEMGRIMLEELGYRVTTETDPLKAVETIKNTMGGIDLVITDKTMPHMSGFELAGKIRQLRSELPVILCSGFHEISDVEKSRGLCINQLLLKPFDLVTLANAVHAALKEPPLQTFQNT</sequence>
<evidence type="ECO:0000259" key="8">
    <source>
        <dbReference type="PROSITE" id="PS50110"/>
    </source>
</evidence>
<dbReference type="InterPro" id="IPR035965">
    <property type="entry name" value="PAS-like_dom_sf"/>
</dbReference>
<dbReference type="Gene3D" id="3.40.50.2300">
    <property type="match status" value="3"/>
</dbReference>
<dbReference type="NCBIfam" id="TIGR00229">
    <property type="entry name" value="sensory_box"/>
    <property type="match status" value="4"/>
</dbReference>
<feature type="domain" description="PAC" evidence="10">
    <location>
        <begin position="601"/>
        <end position="651"/>
    </location>
</feature>
<evidence type="ECO:0000256" key="4">
    <source>
        <dbReference type="ARBA" id="ARBA00022679"/>
    </source>
</evidence>
<dbReference type="InterPro" id="IPR005467">
    <property type="entry name" value="His_kinase_dom"/>
</dbReference>
<evidence type="ECO:0000256" key="1">
    <source>
        <dbReference type="ARBA" id="ARBA00000085"/>
    </source>
</evidence>
<dbReference type="GO" id="GO:0000155">
    <property type="term" value="F:phosphorelay sensor kinase activity"/>
    <property type="evidence" value="ECO:0007669"/>
    <property type="project" value="InterPro"/>
</dbReference>
<dbReference type="Pfam" id="PF00512">
    <property type="entry name" value="HisKA"/>
    <property type="match status" value="1"/>
</dbReference>
<dbReference type="PROSITE" id="PS50113">
    <property type="entry name" value="PAC"/>
    <property type="match status" value="4"/>
</dbReference>
<dbReference type="SUPFAM" id="SSF55874">
    <property type="entry name" value="ATPase domain of HSP90 chaperone/DNA topoisomerase II/histidine kinase"/>
    <property type="match status" value="1"/>
</dbReference>
<dbReference type="Pfam" id="PF02518">
    <property type="entry name" value="HATPase_c"/>
    <property type="match status" value="1"/>
</dbReference>
<dbReference type="PROSITE" id="PS50112">
    <property type="entry name" value="PAS"/>
    <property type="match status" value="4"/>
</dbReference>
<dbReference type="InterPro" id="IPR013656">
    <property type="entry name" value="PAS_4"/>
</dbReference>
<dbReference type="InterPro" id="IPR001789">
    <property type="entry name" value="Sig_transdc_resp-reg_receiver"/>
</dbReference>
<feature type="domain" description="PAC" evidence="10">
    <location>
        <begin position="742"/>
        <end position="792"/>
    </location>
</feature>
<keyword evidence="3 6" id="KW-0597">Phosphoprotein</keyword>
<keyword evidence="4 11" id="KW-0808">Transferase</keyword>
<evidence type="ECO:0000259" key="10">
    <source>
        <dbReference type="PROSITE" id="PS50113"/>
    </source>
</evidence>
<feature type="domain" description="PAC" evidence="10">
    <location>
        <begin position="866"/>
        <end position="918"/>
    </location>
</feature>
<feature type="domain" description="Response regulatory" evidence="8">
    <location>
        <begin position="1182"/>
        <end position="1298"/>
    </location>
</feature>
<dbReference type="SMART" id="SM00387">
    <property type="entry name" value="HATPase_c"/>
    <property type="match status" value="1"/>
</dbReference>
<dbReference type="HOGENOM" id="CLU_000445_89_20_7"/>
<dbReference type="eggNOG" id="COG0784">
    <property type="taxonomic scope" value="Bacteria"/>
</dbReference>
<dbReference type="SMART" id="SM00388">
    <property type="entry name" value="HisKA"/>
    <property type="match status" value="1"/>
</dbReference>
<dbReference type="Gene3D" id="3.30.565.10">
    <property type="entry name" value="Histidine kinase-like ATPase, C-terminal domain"/>
    <property type="match status" value="1"/>
</dbReference>
<feature type="domain" description="PAS" evidence="9">
    <location>
        <begin position="384"/>
        <end position="427"/>
    </location>
</feature>
<dbReference type="SMART" id="SM00448">
    <property type="entry name" value="REC"/>
    <property type="match status" value="1"/>
</dbReference>
<keyword evidence="12" id="KW-1185">Reference proteome</keyword>
<dbReference type="InterPro" id="IPR036890">
    <property type="entry name" value="HATPase_C_sf"/>
</dbReference>
<dbReference type="InterPro" id="IPR004358">
    <property type="entry name" value="Sig_transdc_His_kin-like_C"/>
</dbReference>
<dbReference type="InterPro" id="IPR052162">
    <property type="entry name" value="Sensor_kinase/Photoreceptor"/>
</dbReference>
<dbReference type="PROSITE" id="PS50109">
    <property type="entry name" value="HIS_KIN"/>
    <property type="match status" value="1"/>
</dbReference>
<evidence type="ECO:0000259" key="7">
    <source>
        <dbReference type="PROSITE" id="PS50109"/>
    </source>
</evidence>
<dbReference type="Gene3D" id="3.30.450.20">
    <property type="entry name" value="PAS domain"/>
    <property type="match status" value="4"/>
</dbReference>
<name>A1ATS3_PELPD</name>
<evidence type="ECO:0000256" key="5">
    <source>
        <dbReference type="ARBA" id="ARBA00022777"/>
    </source>
</evidence>
<dbReference type="EMBL" id="CP000482">
    <property type="protein sequence ID" value="ABL00744.1"/>
    <property type="molecule type" value="Genomic_DNA"/>
</dbReference>
<feature type="domain" description="PAC" evidence="10">
    <location>
        <begin position="460"/>
        <end position="510"/>
    </location>
</feature>
<dbReference type="InterPro" id="IPR000700">
    <property type="entry name" value="PAS-assoc_C"/>
</dbReference>
<protein>
    <recommendedName>
        <fullName evidence="2">histidine kinase</fullName>
        <ecNumber evidence="2">2.7.13.3</ecNumber>
    </recommendedName>
</protein>
<dbReference type="PANTHER" id="PTHR43304:SF1">
    <property type="entry name" value="PAC DOMAIN-CONTAINING PROTEIN"/>
    <property type="match status" value="1"/>
</dbReference>
<evidence type="ECO:0000256" key="2">
    <source>
        <dbReference type="ARBA" id="ARBA00012438"/>
    </source>
</evidence>
<feature type="domain" description="PAS" evidence="9">
    <location>
        <begin position="793"/>
        <end position="829"/>
    </location>
</feature>
<dbReference type="InterPro" id="IPR000014">
    <property type="entry name" value="PAS"/>
</dbReference>
<evidence type="ECO:0000256" key="6">
    <source>
        <dbReference type="PROSITE-ProRule" id="PRU00169"/>
    </source>
</evidence>
<dbReference type="eggNOG" id="COG4191">
    <property type="taxonomic scope" value="Bacteria"/>
</dbReference>
<dbReference type="CDD" id="cd00130">
    <property type="entry name" value="PAS"/>
    <property type="match status" value="4"/>
</dbReference>
<dbReference type="SUPFAM" id="SSF52172">
    <property type="entry name" value="CheY-like"/>
    <property type="match status" value="1"/>
</dbReference>
<dbReference type="InterPro" id="IPR003594">
    <property type="entry name" value="HATPase_dom"/>
</dbReference>
<feature type="domain" description="Histidine kinase" evidence="7">
    <location>
        <begin position="938"/>
        <end position="1162"/>
    </location>
</feature>
<reference evidence="11 12" key="1">
    <citation type="submission" date="2006-10" db="EMBL/GenBank/DDBJ databases">
        <title>Complete sequence of chromosome of Pelobacter propionicus DSM 2379.</title>
        <authorList>
            <consortium name="US DOE Joint Genome Institute"/>
            <person name="Copeland A."/>
            <person name="Lucas S."/>
            <person name="Lapidus A."/>
            <person name="Barry K."/>
            <person name="Detter J.C."/>
            <person name="Glavina del Rio T."/>
            <person name="Hammon N."/>
            <person name="Israni S."/>
            <person name="Dalin E."/>
            <person name="Tice H."/>
            <person name="Pitluck S."/>
            <person name="Saunders E."/>
            <person name="Brettin T."/>
            <person name="Bruce D."/>
            <person name="Han C."/>
            <person name="Tapia R."/>
            <person name="Schmutz J."/>
            <person name="Larimer F."/>
            <person name="Land M."/>
            <person name="Hauser L."/>
            <person name="Kyrpides N."/>
            <person name="Kim E."/>
            <person name="Lovley D."/>
            <person name="Richardson P."/>
        </authorList>
    </citation>
    <scope>NUCLEOTIDE SEQUENCE [LARGE SCALE GENOMIC DNA]</scope>
    <source>
        <strain evidence="12">DSM 2379 / NBRC 103807 / OttBd1</strain>
    </source>
</reference>
<dbReference type="SMART" id="SM00086">
    <property type="entry name" value="PAC"/>
    <property type="match status" value="3"/>
</dbReference>
<dbReference type="Pfam" id="PF13426">
    <property type="entry name" value="PAS_9"/>
    <property type="match status" value="3"/>
</dbReference>
<feature type="domain" description="PAS" evidence="9">
    <location>
        <begin position="511"/>
        <end position="556"/>
    </location>
</feature>
<feature type="domain" description="PAS" evidence="9">
    <location>
        <begin position="652"/>
        <end position="697"/>
    </location>
</feature>
<evidence type="ECO:0000313" key="11">
    <source>
        <dbReference type="EMBL" id="ABL00744.1"/>
    </source>
</evidence>
<dbReference type="KEGG" id="ppd:Ppro_3150"/>
<accession>A1ATS3</accession>
<dbReference type="Pfam" id="PF08448">
    <property type="entry name" value="PAS_4"/>
    <property type="match status" value="1"/>
</dbReference>
<proteinExistence type="predicted"/>
<feature type="modified residue" description="4-aspartylphosphate" evidence="6">
    <location>
        <position position="1233"/>
    </location>
</feature>
<dbReference type="PROSITE" id="PS50110">
    <property type="entry name" value="RESPONSE_REGULATORY"/>
    <property type="match status" value="1"/>
</dbReference>
<evidence type="ECO:0000256" key="3">
    <source>
        <dbReference type="ARBA" id="ARBA00022553"/>
    </source>
</evidence>
<dbReference type="EC" id="2.7.13.3" evidence="2"/>
<dbReference type="CDD" id="cd00082">
    <property type="entry name" value="HisKA"/>
    <property type="match status" value="1"/>
</dbReference>
<dbReference type="SUPFAM" id="SSF47384">
    <property type="entry name" value="Homodimeric domain of signal transducing histidine kinase"/>
    <property type="match status" value="1"/>
</dbReference>
<dbReference type="Gene3D" id="1.10.287.130">
    <property type="match status" value="1"/>
</dbReference>
<keyword evidence="5 11" id="KW-0418">Kinase</keyword>
<dbReference type="InterPro" id="IPR011006">
    <property type="entry name" value="CheY-like_superfamily"/>
</dbReference>
<evidence type="ECO:0000313" key="12">
    <source>
        <dbReference type="Proteomes" id="UP000006732"/>
    </source>
</evidence>
<dbReference type="InterPro" id="IPR036097">
    <property type="entry name" value="HisK_dim/P_sf"/>
</dbReference>
<dbReference type="STRING" id="338966.Ppro_3150"/>
<dbReference type="eggNOG" id="COG2202">
    <property type="taxonomic scope" value="Bacteria"/>
</dbReference>
<dbReference type="InterPro" id="IPR003661">
    <property type="entry name" value="HisK_dim/P_dom"/>
</dbReference>
<dbReference type="Proteomes" id="UP000006732">
    <property type="component" value="Chromosome"/>
</dbReference>
<dbReference type="InterPro" id="IPR001610">
    <property type="entry name" value="PAC"/>
</dbReference>
<dbReference type="SMART" id="SM00091">
    <property type="entry name" value="PAS"/>
    <property type="match status" value="4"/>
</dbReference>